<sequence length="220" mass="25420">MKNFIYIIIIMGPAMYFGFTGRPTEMGISVVASALAITFINMDKFEFFKGAGFEAQLKKVEKATEEAYATIDALKTVAAPIIAETLHSISHAMRYSAGVAEIQRKLDAKYELDRVAESLGLKYEPLQKEQADFYRLHTWDLYSWVVGYFSKLKVDSKEIQLLFDVRSEYINTVNYPSRERILELLGSEYSKIDEEGLERIEDYLYFSKNKKLRRPITEEE</sequence>
<comment type="caution">
    <text evidence="1">The sequence shown here is derived from an EMBL/GenBank/DDBJ whole genome shotgun (WGS) entry which is preliminary data.</text>
</comment>
<accession>A0A2W1LPW5</accession>
<dbReference type="AlphaFoldDB" id="A0A2W1LPW5"/>
<dbReference type="Proteomes" id="UP000249522">
    <property type="component" value="Unassembled WGS sequence"/>
</dbReference>
<dbReference type="OrthoDB" id="2991176at2"/>
<keyword evidence="2" id="KW-1185">Reference proteome</keyword>
<evidence type="ECO:0000313" key="2">
    <source>
        <dbReference type="Proteomes" id="UP000249522"/>
    </source>
</evidence>
<proteinExistence type="predicted"/>
<gene>
    <name evidence="1" type="ORF">DNH61_04815</name>
</gene>
<dbReference type="RefSeq" id="WP_111145545.1">
    <property type="nucleotide sequence ID" value="NZ_QKRB01000034.1"/>
</dbReference>
<organism evidence="1 2">
    <name type="scientific">Paenibacillus sambharensis</name>
    <dbReference type="NCBI Taxonomy" id="1803190"/>
    <lineage>
        <taxon>Bacteria</taxon>
        <taxon>Bacillati</taxon>
        <taxon>Bacillota</taxon>
        <taxon>Bacilli</taxon>
        <taxon>Bacillales</taxon>
        <taxon>Paenibacillaceae</taxon>
        <taxon>Paenibacillus</taxon>
    </lineage>
</organism>
<evidence type="ECO:0000313" key="1">
    <source>
        <dbReference type="EMBL" id="PZD96972.1"/>
    </source>
</evidence>
<reference evidence="1 2" key="1">
    <citation type="submission" date="2018-06" db="EMBL/GenBank/DDBJ databases">
        <title>Paenibacillus imtechensis sp. nov.</title>
        <authorList>
            <person name="Pinnaka A.K."/>
            <person name="Singh H."/>
            <person name="Kaur M."/>
        </authorList>
    </citation>
    <scope>NUCLEOTIDE SEQUENCE [LARGE SCALE GENOMIC DNA]</scope>
    <source>
        <strain evidence="1 2">SMB1</strain>
    </source>
</reference>
<dbReference type="EMBL" id="QKRB01000034">
    <property type="protein sequence ID" value="PZD96972.1"/>
    <property type="molecule type" value="Genomic_DNA"/>
</dbReference>
<protein>
    <submittedName>
        <fullName evidence="1">Uncharacterized protein</fullName>
    </submittedName>
</protein>
<name>A0A2W1LPW5_9BACL</name>